<reference evidence="2" key="1">
    <citation type="submission" date="2019-02" db="EMBL/GenBank/DDBJ databases">
        <authorList>
            <person name="Gruber-Vodicka R. H."/>
            <person name="Seah K. B. B."/>
        </authorList>
    </citation>
    <scope>NUCLEOTIDE SEQUENCE</scope>
    <source>
        <strain evidence="2">BECK_BZ106</strain>
        <strain evidence="3">BECK_BZ131</strain>
    </source>
</reference>
<evidence type="ECO:0000313" key="3">
    <source>
        <dbReference type="EMBL" id="VFJ68801.1"/>
    </source>
</evidence>
<organism evidence="2">
    <name type="scientific">Candidatus Kentrum sp. FW</name>
    <dbReference type="NCBI Taxonomy" id="2126338"/>
    <lineage>
        <taxon>Bacteria</taxon>
        <taxon>Pseudomonadati</taxon>
        <taxon>Pseudomonadota</taxon>
        <taxon>Gammaproteobacteria</taxon>
        <taxon>Candidatus Kentrum</taxon>
    </lineage>
</organism>
<keyword evidence="1" id="KW-0812">Transmembrane</keyword>
<keyword evidence="1" id="KW-1133">Transmembrane helix</keyword>
<feature type="transmembrane region" description="Helical" evidence="1">
    <location>
        <begin position="42"/>
        <end position="60"/>
    </location>
</feature>
<keyword evidence="1" id="KW-0472">Membrane</keyword>
<protein>
    <submittedName>
        <fullName evidence="2">Uncharacterized protein</fullName>
    </submittedName>
</protein>
<name>A0A450T2N3_9GAMM</name>
<dbReference type="EMBL" id="CAADFD010000059">
    <property type="protein sequence ID" value="VFJ60739.1"/>
    <property type="molecule type" value="Genomic_DNA"/>
</dbReference>
<gene>
    <name evidence="2" type="ORF">BECKFW1821B_GA0114236_105911</name>
    <name evidence="3" type="ORF">BECKFW1821C_GA0114237_101615</name>
</gene>
<accession>A0A450T2N3</accession>
<sequence length="94" mass="10977">MSGQSIFGEIKSWSQFLIPIILGMSLIVGLMAFFSYKDFNRYAELVFFISMAGLFLFALVKQHRDHIKHMMHMQQDREELLKKMRDMADKPGTS</sequence>
<evidence type="ECO:0000256" key="1">
    <source>
        <dbReference type="SAM" id="Phobius"/>
    </source>
</evidence>
<dbReference type="EMBL" id="CAADFE010000016">
    <property type="protein sequence ID" value="VFJ68801.1"/>
    <property type="molecule type" value="Genomic_DNA"/>
</dbReference>
<feature type="transmembrane region" description="Helical" evidence="1">
    <location>
        <begin position="16"/>
        <end position="36"/>
    </location>
</feature>
<proteinExistence type="predicted"/>
<evidence type="ECO:0000313" key="2">
    <source>
        <dbReference type="EMBL" id="VFJ60739.1"/>
    </source>
</evidence>
<dbReference type="AlphaFoldDB" id="A0A450T2N3"/>